<evidence type="ECO:0000256" key="4">
    <source>
        <dbReference type="ARBA" id="ARBA00022884"/>
    </source>
</evidence>
<feature type="active site" description="Proton acceptor" evidence="7">
    <location>
        <position position="22"/>
    </location>
</feature>
<dbReference type="GO" id="GO:0005737">
    <property type="term" value="C:cytoplasm"/>
    <property type="evidence" value="ECO:0007669"/>
    <property type="project" value="UniProtKB-SubCell"/>
</dbReference>
<dbReference type="Pfam" id="PF01195">
    <property type="entry name" value="Pept_tRNA_hydro"/>
    <property type="match status" value="1"/>
</dbReference>
<dbReference type="GO" id="GO:0072344">
    <property type="term" value="P:rescue of stalled ribosome"/>
    <property type="evidence" value="ECO:0007669"/>
    <property type="project" value="UniProtKB-UniRule"/>
</dbReference>
<dbReference type="STRING" id="1817883.A3G31_04100"/>
<evidence type="ECO:0000256" key="7">
    <source>
        <dbReference type="HAMAP-Rule" id="MF_00083"/>
    </source>
</evidence>
<comment type="subcellular location">
    <subcellularLocation>
        <location evidence="7">Cytoplasm</location>
    </subcellularLocation>
</comment>
<organism evidence="10 11">
    <name type="scientific">Candidatus Schekmanbacteria bacterium RIFCSPLOWO2_12_FULL_38_15</name>
    <dbReference type="NCBI Taxonomy" id="1817883"/>
    <lineage>
        <taxon>Bacteria</taxon>
        <taxon>Candidatus Schekmaniibacteriota</taxon>
    </lineage>
</organism>
<dbReference type="PANTHER" id="PTHR17224">
    <property type="entry name" value="PEPTIDYL-TRNA HYDROLASE"/>
    <property type="match status" value="1"/>
</dbReference>
<dbReference type="Proteomes" id="UP000178082">
    <property type="component" value="Unassembled WGS sequence"/>
</dbReference>
<comment type="subunit">
    <text evidence="7">Monomer.</text>
</comment>
<feature type="binding site" evidence="7">
    <location>
        <position position="115"/>
    </location>
    <ligand>
        <name>tRNA</name>
        <dbReference type="ChEBI" id="CHEBI:17843"/>
    </ligand>
</feature>
<gene>
    <name evidence="7" type="primary">pth</name>
    <name evidence="10" type="ORF">A3G31_04100</name>
</gene>
<dbReference type="Gene3D" id="3.40.50.1470">
    <property type="entry name" value="Peptidyl-tRNA hydrolase"/>
    <property type="match status" value="1"/>
</dbReference>
<dbReference type="SUPFAM" id="SSF53178">
    <property type="entry name" value="Peptidyl-tRNA hydrolase-like"/>
    <property type="match status" value="1"/>
</dbReference>
<keyword evidence="2 7" id="KW-0820">tRNA-binding</keyword>
<accession>A0A1F7SJQ4</accession>
<dbReference type="PROSITE" id="PS01196">
    <property type="entry name" value="PEPT_TRNA_HYDROL_2"/>
    <property type="match status" value="1"/>
</dbReference>
<feature type="binding site" evidence="7">
    <location>
        <position position="17"/>
    </location>
    <ligand>
        <name>tRNA</name>
        <dbReference type="ChEBI" id="CHEBI:17843"/>
    </ligand>
</feature>
<comment type="similarity">
    <text evidence="5 7 9">Belongs to the PTH family.</text>
</comment>
<feature type="binding site" evidence="7">
    <location>
        <position position="69"/>
    </location>
    <ligand>
        <name>tRNA</name>
        <dbReference type="ChEBI" id="CHEBI:17843"/>
    </ligand>
</feature>
<dbReference type="GO" id="GO:0006515">
    <property type="term" value="P:protein quality control for misfolded or incompletely synthesized proteins"/>
    <property type="evidence" value="ECO:0007669"/>
    <property type="project" value="UniProtKB-UniRule"/>
</dbReference>
<proteinExistence type="inferred from homology"/>
<comment type="catalytic activity">
    <reaction evidence="7 8">
        <text>an N-acyl-L-alpha-aminoacyl-tRNA + H2O = an N-acyl-L-amino acid + a tRNA + H(+)</text>
        <dbReference type="Rhea" id="RHEA:54448"/>
        <dbReference type="Rhea" id="RHEA-COMP:10123"/>
        <dbReference type="Rhea" id="RHEA-COMP:13883"/>
        <dbReference type="ChEBI" id="CHEBI:15377"/>
        <dbReference type="ChEBI" id="CHEBI:15378"/>
        <dbReference type="ChEBI" id="CHEBI:59874"/>
        <dbReference type="ChEBI" id="CHEBI:78442"/>
        <dbReference type="ChEBI" id="CHEBI:138191"/>
        <dbReference type="EC" id="3.1.1.29"/>
    </reaction>
</comment>
<protein>
    <recommendedName>
        <fullName evidence="6 7">Peptidyl-tRNA hydrolase</fullName>
        <shortName evidence="7">Pth</shortName>
        <ecNumber evidence="1 7">3.1.1.29</ecNumber>
    </recommendedName>
</protein>
<dbReference type="InterPro" id="IPR036416">
    <property type="entry name" value="Pept_tRNA_hydro_sf"/>
</dbReference>
<keyword evidence="4 7" id="KW-0694">RNA-binding</keyword>
<sequence>MKSLKLIVGLGNPGTKYKNTKHNIGFKIVESLGKAHRIKINRELALSQVGTGNIKSSDIVLAKPQTYVNNSGKAVKKLLDVFSFSVENLVVVHDDIDLEKGALKIKQRGGDGGHNGLKSIISELQSDNFLRIRLGIGRPDTKEDIADYVLSAFGEEDKEWLQSLADRAIKVVETLLTSGITATLNEFNRRS</sequence>
<dbReference type="AlphaFoldDB" id="A0A1F7SJQ4"/>
<feature type="site" description="Stabilizes the basic form of H active site to accept a proton" evidence="7">
    <location>
        <position position="94"/>
    </location>
</feature>
<feature type="binding site" evidence="7">
    <location>
        <position position="67"/>
    </location>
    <ligand>
        <name>tRNA</name>
        <dbReference type="ChEBI" id="CHEBI:17843"/>
    </ligand>
</feature>
<keyword evidence="7" id="KW-0963">Cytoplasm</keyword>
<comment type="caution">
    <text evidence="10">The sequence shown here is derived from an EMBL/GenBank/DDBJ whole genome shotgun (WGS) entry which is preliminary data.</text>
</comment>
<comment type="function">
    <text evidence="7">Hydrolyzes ribosome-free peptidyl-tRNAs (with 1 or more amino acids incorporated), which drop off the ribosome during protein synthesis, or as a result of ribosome stalling.</text>
</comment>
<dbReference type="FunFam" id="3.40.50.1470:FF:000001">
    <property type="entry name" value="Peptidyl-tRNA hydrolase"/>
    <property type="match status" value="1"/>
</dbReference>
<dbReference type="HAMAP" id="MF_00083">
    <property type="entry name" value="Pept_tRNA_hydro_bact"/>
    <property type="match status" value="1"/>
</dbReference>
<evidence type="ECO:0000256" key="9">
    <source>
        <dbReference type="RuleBase" id="RU004320"/>
    </source>
</evidence>
<evidence type="ECO:0000313" key="11">
    <source>
        <dbReference type="Proteomes" id="UP000178082"/>
    </source>
</evidence>
<dbReference type="PANTHER" id="PTHR17224:SF1">
    <property type="entry name" value="PEPTIDYL-TRNA HYDROLASE"/>
    <property type="match status" value="1"/>
</dbReference>
<evidence type="ECO:0000256" key="1">
    <source>
        <dbReference type="ARBA" id="ARBA00013260"/>
    </source>
</evidence>
<evidence type="ECO:0000256" key="2">
    <source>
        <dbReference type="ARBA" id="ARBA00022555"/>
    </source>
</evidence>
<dbReference type="GO" id="GO:0004045">
    <property type="term" value="F:peptidyl-tRNA hydrolase activity"/>
    <property type="evidence" value="ECO:0007669"/>
    <property type="project" value="UniProtKB-UniRule"/>
</dbReference>
<keyword evidence="3 7" id="KW-0378">Hydrolase</keyword>
<dbReference type="InterPro" id="IPR001328">
    <property type="entry name" value="Pept_tRNA_hydro"/>
</dbReference>
<feature type="site" description="Discriminates between blocked and unblocked aminoacyl-tRNA" evidence="7">
    <location>
        <position position="12"/>
    </location>
</feature>
<dbReference type="PROSITE" id="PS01195">
    <property type="entry name" value="PEPT_TRNA_HYDROL_1"/>
    <property type="match status" value="1"/>
</dbReference>
<dbReference type="EMBL" id="MGDI01000017">
    <property type="protein sequence ID" value="OGL54016.1"/>
    <property type="molecule type" value="Genomic_DNA"/>
</dbReference>
<dbReference type="NCBIfam" id="TIGR00447">
    <property type="entry name" value="pth"/>
    <property type="match status" value="1"/>
</dbReference>
<evidence type="ECO:0000256" key="6">
    <source>
        <dbReference type="ARBA" id="ARBA00050038"/>
    </source>
</evidence>
<evidence type="ECO:0000313" key="10">
    <source>
        <dbReference type="EMBL" id="OGL54016.1"/>
    </source>
</evidence>
<dbReference type="EC" id="3.1.1.29" evidence="1 7"/>
<evidence type="ECO:0000256" key="5">
    <source>
        <dbReference type="ARBA" id="ARBA00038063"/>
    </source>
</evidence>
<reference evidence="10 11" key="1">
    <citation type="journal article" date="2016" name="Nat. Commun.">
        <title>Thousands of microbial genomes shed light on interconnected biogeochemical processes in an aquifer system.</title>
        <authorList>
            <person name="Anantharaman K."/>
            <person name="Brown C.T."/>
            <person name="Hug L.A."/>
            <person name="Sharon I."/>
            <person name="Castelle C.J."/>
            <person name="Probst A.J."/>
            <person name="Thomas B.C."/>
            <person name="Singh A."/>
            <person name="Wilkins M.J."/>
            <person name="Karaoz U."/>
            <person name="Brodie E.L."/>
            <person name="Williams K.H."/>
            <person name="Hubbard S.S."/>
            <person name="Banfield J.F."/>
        </authorList>
    </citation>
    <scope>NUCLEOTIDE SEQUENCE [LARGE SCALE GENOMIC DNA]</scope>
</reference>
<evidence type="ECO:0000256" key="8">
    <source>
        <dbReference type="RuleBase" id="RU000673"/>
    </source>
</evidence>
<evidence type="ECO:0000256" key="3">
    <source>
        <dbReference type="ARBA" id="ARBA00022801"/>
    </source>
</evidence>
<name>A0A1F7SJQ4_9BACT</name>
<comment type="function">
    <text evidence="7">Catalyzes the release of premature peptidyl moieties from peptidyl-tRNA molecules trapped in stalled 50S ribosomal subunits, and thus maintains levels of free tRNAs and 50S ribosomes.</text>
</comment>
<dbReference type="CDD" id="cd00462">
    <property type="entry name" value="PTH"/>
    <property type="match status" value="1"/>
</dbReference>
<dbReference type="GO" id="GO:0000049">
    <property type="term" value="F:tRNA binding"/>
    <property type="evidence" value="ECO:0007669"/>
    <property type="project" value="UniProtKB-UniRule"/>
</dbReference>
<dbReference type="InterPro" id="IPR018171">
    <property type="entry name" value="Pept_tRNA_hydro_CS"/>
</dbReference>